<dbReference type="RefSeq" id="WP_114087603.1">
    <property type="nucleotide sequence ID" value="NZ_JPWH01000004.1"/>
</dbReference>
<keyword evidence="3" id="KW-1003">Cell membrane</keyword>
<feature type="transmembrane region" description="Helical" evidence="9">
    <location>
        <begin position="305"/>
        <end position="323"/>
    </location>
</feature>
<protein>
    <submittedName>
        <fullName evidence="10">ABC transporter permease</fullName>
    </submittedName>
</protein>
<feature type="transmembrane region" description="Helical" evidence="9">
    <location>
        <begin position="42"/>
        <end position="61"/>
    </location>
</feature>
<feature type="transmembrane region" description="Helical" evidence="9">
    <location>
        <begin position="161"/>
        <end position="180"/>
    </location>
</feature>
<evidence type="ECO:0000256" key="1">
    <source>
        <dbReference type="ARBA" id="ARBA00004651"/>
    </source>
</evidence>
<dbReference type="STRING" id="502049.TH15_21555"/>
<feature type="transmembrane region" description="Helical" evidence="9">
    <location>
        <begin position="91"/>
        <end position="110"/>
    </location>
</feature>
<evidence type="ECO:0000256" key="7">
    <source>
        <dbReference type="ARBA" id="ARBA00023136"/>
    </source>
</evidence>
<keyword evidence="6 9" id="KW-1133">Transmembrane helix</keyword>
<evidence type="ECO:0000256" key="6">
    <source>
        <dbReference type="ARBA" id="ARBA00022989"/>
    </source>
</evidence>
<evidence type="ECO:0000256" key="8">
    <source>
        <dbReference type="ARBA" id="ARBA00037998"/>
    </source>
</evidence>
<dbReference type="CDD" id="cd06582">
    <property type="entry name" value="TM_PBP1_LivH_like"/>
    <property type="match status" value="1"/>
</dbReference>
<gene>
    <name evidence="10" type="ORF">TH25_06775</name>
</gene>
<dbReference type="OrthoDB" id="9807115at2"/>
<organism evidence="10 11">
    <name type="scientific">Thalassospira profundimaris</name>
    <dbReference type="NCBI Taxonomy" id="502049"/>
    <lineage>
        <taxon>Bacteria</taxon>
        <taxon>Pseudomonadati</taxon>
        <taxon>Pseudomonadota</taxon>
        <taxon>Alphaproteobacteria</taxon>
        <taxon>Rhodospirillales</taxon>
        <taxon>Thalassospiraceae</taxon>
        <taxon>Thalassospira</taxon>
    </lineage>
</organism>
<evidence type="ECO:0000256" key="4">
    <source>
        <dbReference type="ARBA" id="ARBA00022692"/>
    </source>
</evidence>
<dbReference type="EMBL" id="JPWH01000004">
    <property type="protein sequence ID" value="RCK52226.1"/>
    <property type="molecule type" value="Genomic_DNA"/>
</dbReference>
<dbReference type="PANTHER" id="PTHR11795:SF442">
    <property type="entry name" value="ABC TRANSPORTER ATP-BINDING PROTEIN"/>
    <property type="match status" value="1"/>
</dbReference>
<comment type="subcellular location">
    <subcellularLocation>
        <location evidence="1">Cell membrane</location>
        <topology evidence="1">Multi-pass membrane protein</topology>
    </subcellularLocation>
</comment>
<keyword evidence="4 9" id="KW-0812">Transmembrane</keyword>
<dbReference type="GO" id="GO:0022857">
    <property type="term" value="F:transmembrane transporter activity"/>
    <property type="evidence" value="ECO:0007669"/>
    <property type="project" value="InterPro"/>
</dbReference>
<feature type="transmembrane region" description="Helical" evidence="9">
    <location>
        <begin position="15"/>
        <end position="35"/>
    </location>
</feature>
<accession>A0A367XEY2</accession>
<keyword evidence="2" id="KW-0813">Transport</keyword>
<comment type="similarity">
    <text evidence="8">Belongs to the binding-protein-dependent transport system permease family. LivHM subfamily.</text>
</comment>
<evidence type="ECO:0000256" key="9">
    <source>
        <dbReference type="SAM" id="Phobius"/>
    </source>
</evidence>
<keyword evidence="5" id="KW-0029">Amino-acid transport</keyword>
<dbReference type="InterPro" id="IPR001851">
    <property type="entry name" value="ABC_transp_permease"/>
</dbReference>
<sequence length="338" mass="36470">MDAIFLQILNGLDKGGAYALIALGLTLVFGTLGVVNFAHGAIFMIGAFCAVTMEKILTLSVKVKDTSVTFFDAYKETPYLELWFGKTGSAIIDWVVPISIVVSIPVMLGLGILMERSLIRFFYKRSHAEQILVTFGLAIVLQELVKSFFGANPIPVSAPDIVAGSAAIGSWIGLGDAVVYPWWRLIYLLFSVVIISAVFSFLNFTTWGMVVRAGMADRATVELLGIDIERRFTIVFGLAAVVAGLAGVMYTPVLPPDYHQGMDFLVLSFVVVVVGGMGSLRGAVAAGFLLGILQSFSSMTEVKSIIPGIDQIIIYLVAVIILLTRPRGLMGRRGVMES</sequence>
<feature type="transmembrane region" description="Helical" evidence="9">
    <location>
        <begin position="264"/>
        <end position="293"/>
    </location>
</feature>
<comment type="caution">
    <text evidence="10">The sequence shown here is derived from an EMBL/GenBank/DDBJ whole genome shotgun (WGS) entry which is preliminary data.</text>
</comment>
<name>A0A367XEY2_9PROT</name>
<evidence type="ECO:0000256" key="2">
    <source>
        <dbReference type="ARBA" id="ARBA00022448"/>
    </source>
</evidence>
<dbReference type="GO" id="GO:0006865">
    <property type="term" value="P:amino acid transport"/>
    <property type="evidence" value="ECO:0007669"/>
    <property type="project" value="UniProtKB-KW"/>
</dbReference>
<keyword evidence="7 9" id="KW-0472">Membrane</keyword>
<dbReference type="AlphaFoldDB" id="A0A367XEY2"/>
<feature type="transmembrane region" description="Helical" evidence="9">
    <location>
        <begin position="231"/>
        <end position="252"/>
    </location>
</feature>
<evidence type="ECO:0000313" key="10">
    <source>
        <dbReference type="EMBL" id="RCK52226.1"/>
    </source>
</evidence>
<proteinExistence type="inferred from homology"/>
<evidence type="ECO:0000313" key="11">
    <source>
        <dbReference type="Proteomes" id="UP000252517"/>
    </source>
</evidence>
<dbReference type="PANTHER" id="PTHR11795">
    <property type="entry name" value="BRANCHED-CHAIN AMINO ACID TRANSPORT SYSTEM PERMEASE PROTEIN LIVH"/>
    <property type="match status" value="1"/>
</dbReference>
<feature type="transmembrane region" description="Helical" evidence="9">
    <location>
        <begin position="131"/>
        <end position="149"/>
    </location>
</feature>
<dbReference type="InterPro" id="IPR052157">
    <property type="entry name" value="BCAA_transport_permease"/>
</dbReference>
<dbReference type="Pfam" id="PF02653">
    <property type="entry name" value="BPD_transp_2"/>
    <property type="match status" value="1"/>
</dbReference>
<reference evidence="10 11" key="1">
    <citation type="submission" date="2014-07" db="EMBL/GenBank/DDBJ databases">
        <title>Draft genome sequence of Thalassospira profundimaris S25-3-2.</title>
        <authorList>
            <person name="Lai Q."/>
            <person name="Shao Z."/>
        </authorList>
    </citation>
    <scope>NUCLEOTIDE SEQUENCE [LARGE SCALE GENOMIC DNA]</scope>
    <source>
        <strain evidence="10 11">S25-3-2</strain>
    </source>
</reference>
<dbReference type="Proteomes" id="UP000252517">
    <property type="component" value="Unassembled WGS sequence"/>
</dbReference>
<feature type="transmembrane region" description="Helical" evidence="9">
    <location>
        <begin position="187"/>
        <end position="211"/>
    </location>
</feature>
<evidence type="ECO:0000256" key="3">
    <source>
        <dbReference type="ARBA" id="ARBA00022475"/>
    </source>
</evidence>
<evidence type="ECO:0000256" key="5">
    <source>
        <dbReference type="ARBA" id="ARBA00022970"/>
    </source>
</evidence>
<dbReference type="GO" id="GO:0005886">
    <property type="term" value="C:plasma membrane"/>
    <property type="evidence" value="ECO:0007669"/>
    <property type="project" value="UniProtKB-SubCell"/>
</dbReference>